<dbReference type="InterPro" id="IPR005467">
    <property type="entry name" value="His_kinase_dom"/>
</dbReference>
<evidence type="ECO:0000259" key="11">
    <source>
        <dbReference type="PROSITE" id="PS50112"/>
    </source>
</evidence>
<keyword evidence="8" id="KW-0902">Two-component regulatory system</keyword>
<dbReference type="GO" id="GO:0005524">
    <property type="term" value="F:ATP binding"/>
    <property type="evidence" value="ECO:0007669"/>
    <property type="project" value="UniProtKB-KW"/>
</dbReference>
<dbReference type="GO" id="GO:0046983">
    <property type="term" value="F:protein dimerization activity"/>
    <property type="evidence" value="ECO:0007669"/>
    <property type="project" value="InterPro"/>
</dbReference>
<evidence type="ECO:0000256" key="3">
    <source>
        <dbReference type="ARBA" id="ARBA00022553"/>
    </source>
</evidence>
<feature type="transmembrane region" description="Helical" evidence="9">
    <location>
        <begin position="125"/>
        <end position="142"/>
    </location>
</feature>
<evidence type="ECO:0000256" key="8">
    <source>
        <dbReference type="ARBA" id="ARBA00023012"/>
    </source>
</evidence>
<organism evidence="12 13">
    <name type="scientific">Plebeiibacterium marinum</name>
    <dbReference type="NCBI Taxonomy" id="2992111"/>
    <lineage>
        <taxon>Bacteria</taxon>
        <taxon>Pseudomonadati</taxon>
        <taxon>Bacteroidota</taxon>
        <taxon>Bacteroidia</taxon>
        <taxon>Marinilabiliales</taxon>
        <taxon>Marinilabiliaceae</taxon>
        <taxon>Plebeiibacterium</taxon>
    </lineage>
</organism>
<proteinExistence type="predicted"/>
<dbReference type="PANTHER" id="PTHR24421:SF10">
    <property type="entry name" value="NITRATE_NITRITE SENSOR PROTEIN NARQ"/>
    <property type="match status" value="1"/>
</dbReference>
<dbReference type="EC" id="2.7.13.3" evidence="2"/>
<dbReference type="GO" id="GO:0000155">
    <property type="term" value="F:phosphorelay sensor kinase activity"/>
    <property type="evidence" value="ECO:0007669"/>
    <property type="project" value="InterPro"/>
</dbReference>
<dbReference type="InterPro" id="IPR036890">
    <property type="entry name" value="HATPase_C_sf"/>
</dbReference>
<evidence type="ECO:0000256" key="1">
    <source>
        <dbReference type="ARBA" id="ARBA00000085"/>
    </source>
</evidence>
<name>A0AAE3MHG5_9BACT</name>
<sequence length="537" mass="62169">MTKFIFGTNSDYLKHEQVLNRVLTRIFTLTLIVTTPFVVTMYFRSQLTNTGKIIFYIDVFAIISLIAFLLIKKISRNFKIHFYITIMFITYTIGMYHLGYFAAGKYMLLLLIVIPVIFLPLKNTLILMVIGAFSYISIAYLYSNNILNYNINIESLIKSPILWISDGLILLFLSLIVILVIGEILNAYKLEVSKMEESENILYNTIQNIPVPTAIVDKNLKVVYLNKSFEPFTGFKIEEIPDIETWNQKVYRTEVEKMDNYSIWGPDIKKVFEQKIIPPVREYYFYSKSRERKIIEIHHNIINDNLALVMFVDVTQKRTQQREIIEAIVNTEENERSRMAKELHDGLGPLVSTAKIYAHTLNSNTEDQDVKEKGKRLIELLDESITEIRSISNNISPHILRNYGLKDAMMSFIEKLIPISDIEFHLSFDDNFPLSKHYEFTIYRTLVEMINNSIKYAEAKNISIKFNNLHTHLIFTYEDDGKGFDLEEKRGSGFGLLNMESRIVNMGGSYVFKTTPGQGVKATIKINYTDNDSDSTC</sequence>
<dbReference type="InterPro" id="IPR013767">
    <property type="entry name" value="PAS_fold"/>
</dbReference>
<dbReference type="Pfam" id="PF00989">
    <property type="entry name" value="PAS"/>
    <property type="match status" value="1"/>
</dbReference>
<feature type="transmembrane region" description="Helical" evidence="9">
    <location>
        <begin position="22"/>
        <end position="41"/>
    </location>
</feature>
<feature type="transmembrane region" description="Helical" evidence="9">
    <location>
        <begin position="53"/>
        <end position="71"/>
    </location>
</feature>
<evidence type="ECO:0000259" key="10">
    <source>
        <dbReference type="PROSITE" id="PS50109"/>
    </source>
</evidence>
<dbReference type="Proteomes" id="UP001207408">
    <property type="component" value="Unassembled WGS sequence"/>
</dbReference>
<keyword evidence="5" id="KW-0547">Nucleotide-binding</keyword>
<protein>
    <recommendedName>
        <fullName evidence="2">histidine kinase</fullName>
        <ecNumber evidence="2">2.7.13.3</ecNumber>
    </recommendedName>
</protein>
<dbReference type="PANTHER" id="PTHR24421">
    <property type="entry name" value="NITRATE/NITRITE SENSOR PROTEIN NARX-RELATED"/>
    <property type="match status" value="1"/>
</dbReference>
<dbReference type="InterPro" id="IPR035965">
    <property type="entry name" value="PAS-like_dom_sf"/>
</dbReference>
<dbReference type="GO" id="GO:0006355">
    <property type="term" value="P:regulation of DNA-templated transcription"/>
    <property type="evidence" value="ECO:0007669"/>
    <property type="project" value="InterPro"/>
</dbReference>
<dbReference type="Pfam" id="PF20969">
    <property type="entry name" value="MASE11"/>
    <property type="match status" value="1"/>
</dbReference>
<dbReference type="EMBL" id="JAPDPI010000085">
    <property type="protein sequence ID" value="MCW3808053.1"/>
    <property type="molecule type" value="Genomic_DNA"/>
</dbReference>
<dbReference type="SUPFAM" id="SSF55785">
    <property type="entry name" value="PYP-like sensor domain (PAS domain)"/>
    <property type="match status" value="1"/>
</dbReference>
<evidence type="ECO:0000256" key="5">
    <source>
        <dbReference type="ARBA" id="ARBA00022741"/>
    </source>
</evidence>
<dbReference type="PROSITE" id="PS50109">
    <property type="entry name" value="HIS_KIN"/>
    <property type="match status" value="1"/>
</dbReference>
<evidence type="ECO:0000256" key="9">
    <source>
        <dbReference type="SAM" id="Phobius"/>
    </source>
</evidence>
<dbReference type="Gene3D" id="1.20.5.1930">
    <property type="match status" value="1"/>
</dbReference>
<feature type="transmembrane region" description="Helical" evidence="9">
    <location>
        <begin position="162"/>
        <end position="185"/>
    </location>
</feature>
<keyword evidence="3" id="KW-0597">Phosphoprotein</keyword>
<comment type="caution">
    <text evidence="12">The sequence shown here is derived from an EMBL/GenBank/DDBJ whole genome shotgun (WGS) entry which is preliminary data.</text>
</comment>
<evidence type="ECO:0000256" key="6">
    <source>
        <dbReference type="ARBA" id="ARBA00022777"/>
    </source>
</evidence>
<evidence type="ECO:0000256" key="7">
    <source>
        <dbReference type="ARBA" id="ARBA00022840"/>
    </source>
</evidence>
<evidence type="ECO:0000256" key="4">
    <source>
        <dbReference type="ARBA" id="ARBA00022679"/>
    </source>
</evidence>
<evidence type="ECO:0000256" key="2">
    <source>
        <dbReference type="ARBA" id="ARBA00012438"/>
    </source>
</evidence>
<dbReference type="CDD" id="cd16917">
    <property type="entry name" value="HATPase_UhpB-NarQ-NarX-like"/>
    <property type="match status" value="1"/>
</dbReference>
<dbReference type="InterPro" id="IPR000014">
    <property type="entry name" value="PAS"/>
</dbReference>
<dbReference type="Gene3D" id="3.30.565.10">
    <property type="entry name" value="Histidine kinase-like ATPase, C-terminal domain"/>
    <property type="match status" value="1"/>
</dbReference>
<keyword evidence="6 12" id="KW-0418">Kinase</keyword>
<keyword evidence="7" id="KW-0067">ATP-binding</keyword>
<evidence type="ECO:0000313" key="13">
    <source>
        <dbReference type="Proteomes" id="UP001207408"/>
    </source>
</evidence>
<dbReference type="GO" id="GO:0016020">
    <property type="term" value="C:membrane"/>
    <property type="evidence" value="ECO:0007669"/>
    <property type="project" value="InterPro"/>
</dbReference>
<dbReference type="InterPro" id="IPR048437">
    <property type="entry name" value="MASE11"/>
</dbReference>
<gene>
    <name evidence="12" type="ORF">OM074_20690</name>
</gene>
<feature type="domain" description="PAS" evidence="11">
    <location>
        <begin position="198"/>
        <end position="240"/>
    </location>
</feature>
<feature type="transmembrane region" description="Helical" evidence="9">
    <location>
        <begin position="78"/>
        <end position="94"/>
    </location>
</feature>
<dbReference type="Pfam" id="PF02518">
    <property type="entry name" value="HATPase_c"/>
    <property type="match status" value="1"/>
</dbReference>
<feature type="domain" description="Histidine kinase" evidence="10">
    <location>
        <begin position="338"/>
        <end position="530"/>
    </location>
</feature>
<comment type="catalytic activity">
    <reaction evidence="1">
        <text>ATP + protein L-histidine = ADP + protein N-phospho-L-histidine.</text>
        <dbReference type="EC" id="2.7.13.3"/>
    </reaction>
</comment>
<dbReference type="InterPro" id="IPR011712">
    <property type="entry name" value="Sig_transdc_His_kin_sub3_dim/P"/>
</dbReference>
<dbReference type="InterPro" id="IPR050482">
    <property type="entry name" value="Sensor_HK_TwoCompSys"/>
</dbReference>
<evidence type="ECO:0000313" key="12">
    <source>
        <dbReference type="EMBL" id="MCW3808053.1"/>
    </source>
</evidence>
<dbReference type="Gene3D" id="3.30.450.20">
    <property type="entry name" value="PAS domain"/>
    <property type="match status" value="1"/>
</dbReference>
<dbReference type="AlphaFoldDB" id="A0AAE3MHG5"/>
<dbReference type="SMART" id="SM00387">
    <property type="entry name" value="HATPase_c"/>
    <property type="match status" value="1"/>
</dbReference>
<dbReference type="InterPro" id="IPR003594">
    <property type="entry name" value="HATPase_dom"/>
</dbReference>
<keyword evidence="9" id="KW-0812">Transmembrane</keyword>
<keyword evidence="9" id="KW-0472">Membrane</keyword>
<keyword evidence="13" id="KW-1185">Reference proteome</keyword>
<keyword evidence="4" id="KW-0808">Transferase</keyword>
<keyword evidence="9" id="KW-1133">Transmembrane helix</keyword>
<reference evidence="12" key="1">
    <citation type="submission" date="2022-10" db="EMBL/GenBank/DDBJ databases">
        <authorList>
            <person name="Yu W.X."/>
        </authorList>
    </citation>
    <scope>NUCLEOTIDE SEQUENCE</scope>
    <source>
        <strain evidence="12">D04</strain>
    </source>
</reference>
<dbReference type="PROSITE" id="PS50112">
    <property type="entry name" value="PAS"/>
    <property type="match status" value="1"/>
</dbReference>
<dbReference type="RefSeq" id="WP_301202597.1">
    <property type="nucleotide sequence ID" value="NZ_JAPDPI010000085.1"/>
</dbReference>
<accession>A0AAE3MHG5</accession>
<dbReference type="Pfam" id="PF07730">
    <property type="entry name" value="HisKA_3"/>
    <property type="match status" value="1"/>
</dbReference>
<dbReference type="NCBIfam" id="TIGR00229">
    <property type="entry name" value="sensory_box"/>
    <property type="match status" value="1"/>
</dbReference>
<dbReference type="SUPFAM" id="SSF55874">
    <property type="entry name" value="ATPase domain of HSP90 chaperone/DNA topoisomerase II/histidine kinase"/>
    <property type="match status" value="1"/>
</dbReference>